<dbReference type="GO" id="GO:0051082">
    <property type="term" value="F:unfolded protein binding"/>
    <property type="evidence" value="ECO:0007669"/>
    <property type="project" value="TreeGrafter"/>
</dbReference>
<sequence length="113" mass="12504">MSGGGGGSRVPIPDNVRKTIQDIREITGKQHTDDEIYAVLKECSMDPNETAQKLLYLDTFHEVRRRRDKKKEGLSSRVSEESRSNQRGQGRGARGASGGYSSNFLDPLPLKVA</sequence>
<dbReference type="SUPFAM" id="SSF46934">
    <property type="entry name" value="UBA-like"/>
    <property type="match status" value="1"/>
</dbReference>
<feature type="region of interest" description="Disordered" evidence="1">
    <location>
        <begin position="65"/>
        <end position="113"/>
    </location>
</feature>
<evidence type="ECO:0000313" key="3">
    <source>
        <dbReference type="EMBL" id="PNX78351.1"/>
    </source>
</evidence>
<feature type="compositionally biased region" description="Basic and acidic residues" evidence="1">
    <location>
        <begin position="70"/>
        <end position="84"/>
    </location>
</feature>
<organism evidence="3 4">
    <name type="scientific">Trifolium pratense</name>
    <name type="common">Red clover</name>
    <dbReference type="NCBI Taxonomy" id="57577"/>
    <lineage>
        <taxon>Eukaryota</taxon>
        <taxon>Viridiplantae</taxon>
        <taxon>Streptophyta</taxon>
        <taxon>Embryophyta</taxon>
        <taxon>Tracheophyta</taxon>
        <taxon>Spermatophyta</taxon>
        <taxon>Magnoliopsida</taxon>
        <taxon>eudicotyledons</taxon>
        <taxon>Gunneridae</taxon>
        <taxon>Pentapetalae</taxon>
        <taxon>rosids</taxon>
        <taxon>fabids</taxon>
        <taxon>Fabales</taxon>
        <taxon>Fabaceae</taxon>
        <taxon>Papilionoideae</taxon>
        <taxon>50 kb inversion clade</taxon>
        <taxon>NPAAA clade</taxon>
        <taxon>Hologalegina</taxon>
        <taxon>IRL clade</taxon>
        <taxon>Trifolieae</taxon>
        <taxon>Trifolium</taxon>
    </lineage>
</organism>
<reference evidence="3 4" key="2">
    <citation type="journal article" date="2017" name="Front. Plant Sci.">
        <title>Gene Classification and Mining of Molecular Markers Useful in Red Clover (Trifolium pratense) Breeding.</title>
        <authorList>
            <person name="Istvanek J."/>
            <person name="Dluhosova J."/>
            <person name="Dluhos P."/>
            <person name="Patkova L."/>
            <person name="Nedelnik J."/>
            <person name="Repkova J."/>
        </authorList>
    </citation>
    <scope>NUCLEOTIDE SEQUENCE [LARGE SCALE GENOMIC DNA]</scope>
    <source>
        <strain evidence="4">cv. Tatra</strain>
        <tissue evidence="3">Young leaves</tissue>
    </source>
</reference>
<evidence type="ECO:0000313" key="4">
    <source>
        <dbReference type="Proteomes" id="UP000236291"/>
    </source>
</evidence>
<dbReference type="Pfam" id="PF06972">
    <property type="entry name" value="GIP1_N"/>
    <property type="match status" value="1"/>
</dbReference>
<accession>A0A2K3LII7</accession>
<name>A0A2K3LII7_TRIPR</name>
<dbReference type="PANTHER" id="PTHR46775:SF2">
    <property type="entry name" value="GBF-INTERACTING PROTEIN 1-LIKE"/>
    <property type="match status" value="1"/>
</dbReference>
<comment type="caution">
    <text evidence="3">The sequence shown here is derived from an EMBL/GenBank/DDBJ whole genome shotgun (WGS) entry which is preliminary data.</text>
</comment>
<dbReference type="PANTHER" id="PTHR46775">
    <property type="entry name" value="FLOCCULATION PROTEIN (DUF1296)"/>
    <property type="match status" value="1"/>
</dbReference>
<gene>
    <name evidence="3" type="ORF">L195_g034329</name>
</gene>
<dbReference type="Proteomes" id="UP000236291">
    <property type="component" value="Unassembled WGS sequence"/>
</dbReference>
<dbReference type="AlphaFoldDB" id="A0A2K3LII7"/>
<feature type="compositionally biased region" description="Gly residues" evidence="1">
    <location>
        <begin position="89"/>
        <end position="98"/>
    </location>
</feature>
<dbReference type="InterPro" id="IPR009719">
    <property type="entry name" value="GIP1_N"/>
</dbReference>
<protein>
    <submittedName>
        <fullName evidence="3">Flocculation protein flo11-like</fullName>
    </submittedName>
</protein>
<reference evidence="3 4" key="1">
    <citation type="journal article" date="2014" name="Am. J. Bot.">
        <title>Genome assembly and annotation for red clover (Trifolium pratense; Fabaceae).</title>
        <authorList>
            <person name="Istvanek J."/>
            <person name="Jaros M."/>
            <person name="Krenek A."/>
            <person name="Repkova J."/>
        </authorList>
    </citation>
    <scope>NUCLEOTIDE SEQUENCE [LARGE SCALE GENOMIC DNA]</scope>
    <source>
        <strain evidence="4">cv. Tatra</strain>
        <tissue evidence="3">Young leaves</tissue>
    </source>
</reference>
<evidence type="ECO:0000256" key="1">
    <source>
        <dbReference type="SAM" id="MobiDB-lite"/>
    </source>
</evidence>
<evidence type="ECO:0000259" key="2">
    <source>
        <dbReference type="Pfam" id="PF06972"/>
    </source>
</evidence>
<dbReference type="GO" id="GO:0005634">
    <property type="term" value="C:nucleus"/>
    <property type="evidence" value="ECO:0007669"/>
    <property type="project" value="TreeGrafter"/>
</dbReference>
<dbReference type="STRING" id="57577.A0A2K3LII7"/>
<proteinExistence type="predicted"/>
<dbReference type="InterPro" id="IPR009060">
    <property type="entry name" value="UBA-like_sf"/>
</dbReference>
<feature type="domain" description="GBF-interacting protein 1 N-terminal" evidence="2">
    <location>
        <begin position="12"/>
        <end position="72"/>
    </location>
</feature>
<dbReference type="EMBL" id="ASHM01033960">
    <property type="protein sequence ID" value="PNX78351.1"/>
    <property type="molecule type" value="Genomic_DNA"/>
</dbReference>
<dbReference type="InterPro" id="IPR044277">
    <property type="entry name" value="GIP1"/>
</dbReference>